<protein>
    <submittedName>
        <fullName evidence="2">GNAT family N-acetyltransferase</fullName>
        <ecNumber evidence="2">2.3.1.-</ecNumber>
    </submittedName>
</protein>
<dbReference type="Pfam" id="PF00583">
    <property type="entry name" value="Acetyltransf_1"/>
    <property type="match status" value="1"/>
</dbReference>
<dbReference type="InterPro" id="IPR016181">
    <property type="entry name" value="Acyl_CoA_acyltransferase"/>
</dbReference>
<dbReference type="PROSITE" id="PS51186">
    <property type="entry name" value="GNAT"/>
    <property type="match status" value="1"/>
</dbReference>
<keyword evidence="2" id="KW-0012">Acyltransferase</keyword>
<dbReference type="InterPro" id="IPR000182">
    <property type="entry name" value="GNAT_dom"/>
</dbReference>
<evidence type="ECO:0000313" key="3">
    <source>
        <dbReference type="Proteomes" id="UP001304300"/>
    </source>
</evidence>
<dbReference type="Gene3D" id="3.40.630.30">
    <property type="match status" value="1"/>
</dbReference>
<keyword evidence="3" id="KW-1185">Reference proteome</keyword>
<dbReference type="SUPFAM" id="SSF55729">
    <property type="entry name" value="Acyl-CoA N-acyltransferases (Nat)"/>
    <property type="match status" value="1"/>
</dbReference>
<dbReference type="Proteomes" id="UP001304300">
    <property type="component" value="Chromosome"/>
</dbReference>
<name>A0AAQ3L7K6_9BACT</name>
<dbReference type="EC" id="2.3.1.-" evidence="2"/>
<reference evidence="2 3" key="1">
    <citation type="submission" date="2023-10" db="EMBL/GenBank/DDBJ databases">
        <title>Rubellicoccus peritrichatus gen. nov., sp. nov., isolated from an algae of coral reef tank.</title>
        <authorList>
            <person name="Luo J."/>
        </authorList>
    </citation>
    <scope>NUCLEOTIDE SEQUENCE [LARGE SCALE GENOMIC DNA]</scope>
    <source>
        <strain evidence="2 3">CR14</strain>
    </source>
</reference>
<dbReference type="EMBL" id="CP136920">
    <property type="protein sequence ID" value="WOO40122.1"/>
    <property type="molecule type" value="Genomic_DNA"/>
</dbReference>
<accession>A0AAQ3L7K6</accession>
<dbReference type="AlphaFoldDB" id="A0AAQ3L7K6"/>
<sequence>MSSGLEVKVAFGPEIGQFADDLARLRISVFREFPYLYDGSIEYERGYIQRYIDSPECAFVLVLDQNKVVGASTAQPMIHEIDEFKKPFIDQGYHLDEVFYLAESVLLPEYRGRGLGHRFFDEREKFANSLRSFKWITFCAVDRPYDHPLRPSQYHPHDIFWGKRGYVKHPELKAFLPWQEIGEEGESLKSLTFWLKSMQ</sequence>
<dbReference type="KEGG" id="puo:RZN69_15990"/>
<evidence type="ECO:0000313" key="2">
    <source>
        <dbReference type="EMBL" id="WOO40122.1"/>
    </source>
</evidence>
<organism evidence="2 3">
    <name type="scientific">Rubellicoccus peritrichatus</name>
    <dbReference type="NCBI Taxonomy" id="3080537"/>
    <lineage>
        <taxon>Bacteria</taxon>
        <taxon>Pseudomonadati</taxon>
        <taxon>Verrucomicrobiota</taxon>
        <taxon>Opitutia</taxon>
        <taxon>Puniceicoccales</taxon>
        <taxon>Cerasicoccaceae</taxon>
        <taxon>Rubellicoccus</taxon>
    </lineage>
</organism>
<dbReference type="CDD" id="cd04301">
    <property type="entry name" value="NAT_SF"/>
    <property type="match status" value="1"/>
</dbReference>
<proteinExistence type="predicted"/>
<dbReference type="RefSeq" id="WP_317832237.1">
    <property type="nucleotide sequence ID" value="NZ_CP136920.1"/>
</dbReference>
<feature type="domain" description="N-acetyltransferase" evidence="1">
    <location>
        <begin position="13"/>
        <end position="182"/>
    </location>
</feature>
<gene>
    <name evidence="2" type="ORF">RZN69_15990</name>
</gene>
<keyword evidence="2" id="KW-0808">Transferase</keyword>
<dbReference type="GO" id="GO:0016747">
    <property type="term" value="F:acyltransferase activity, transferring groups other than amino-acyl groups"/>
    <property type="evidence" value="ECO:0007669"/>
    <property type="project" value="InterPro"/>
</dbReference>
<evidence type="ECO:0000259" key="1">
    <source>
        <dbReference type="PROSITE" id="PS51186"/>
    </source>
</evidence>